<organism evidence="2 3">
    <name type="scientific">Saprolegnia parasitica (strain CBS 223.65)</name>
    <dbReference type="NCBI Taxonomy" id="695850"/>
    <lineage>
        <taxon>Eukaryota</taxon>
        <taxon>Sar</taxon>
        <taxon>Stramenopiles</taxon>
        <taxon>Oomycota</taxon>
        <taxon>Saprolegniomycetes</taxon>
        <taxon>Saprolegniales</taxon>
        <taxon>Saprolegniaceae</taxon>
        <taxon>Saprolegnia</taxon>
    </lineage>
</organism>
<keyword evidence="1" id="KW-0040">ANK repeat</keyword>
<dbReference type="RefSeq" id="XP_012197554.1">
    <property type="nucleotide sequence ID" value="XM_012342164.1"/>
</dbReference>
<dbReference type="OMA" id="GIHCSID"/>
<dbReference type="OrthoDB" id="97460at2759"/>
<dbReference type="PROSITE" id="PS50088">
    <property type="entry name" value="ANK_REPEAT"/>
    <property type="match status" value="1"/>
</dbReference>
<dbReference type="KEGG" id="spar:SPRG_03585"/>
<dbReference type="AlphaFoldDB" id="A0A067CYV2"/>
<gene>
    <name evidence="2" type="ORF">SPRG_03585</name>
</gene>
<dbReference type="EMBL" id="KK583197">
    <property type="protein sequence ID" value="KDO31666.1"/>
    <property type="molecule type" value="Genomic_DNA"/>
</dbReference>
<dbReference type="InterPro" id="IPR036770">
    <property type="entry name" value="Ankyrin_rpt-contain_sf"/>
</dbReference>
<dbReference type="SMART" id="SM00248">
    <property type="entry name" value="ANK"/>
    <property type="match status" value="2"/>
</dbReference>
<dbReference type="InterPro" id="IPR002110">
    <property type="entry name" value="Ankyrin_rpt"/>
</dbReference>
<evidence type="ECO:0000313" key="3">
    <source>
        <dbReference type="Proteomes" id="UP000030745"/>
    </source>
</evidence>
<proteinExistence type="predicted"/>
<dbReference type="Proteomes" id="UP000030745">
    <property type="component" value="Unassembled WGS sequence"/>
</dbReference>
<sequence length="252" mass="28304">MAFAIVKTVQEEMAWVADLRASSPETAAIVLANSRLLVELAGRGHVRAILDLIASVDDLHDQTLSYYYIKMFQAACLHRRMDVMKLMVDHGFFVLHPFLQDLLHRVIQEAPHEDDALQPVLRFLLHAHLDINHQRKPDLWTPLHVACAKNFVGIAALLLLYDADVNAVAQDDLMPLNCAEAVLNANGALVDDERRESNARLVALLVEHNAKRTWRRPTPATTKTTVLSFSSSHNLMDDTPGRLFDTCDDDDI</sequence>
<accession>A0A067CYV2</accession>
<dbReference type="VEuPathDB" id="FungiDB:SPRG_03585"/>
<protein>
    <submittedName>
        <fullName evidence="2">Uncharacterized protein</fullName>
    </submittedName>
</protein>
<dbReference type="GeneID" id="24126078"/>
<feature type="repeat" description="ANK" evidence="1">
    <location>
        <begin position="138"/>
        <end position="170"/>
    </location>
</feature>
<name>A0A067CYV2_SAPPC</name>
<evidence type="ECO:0000256" key="1">
    <source>
        <dbReference type="PROSITE-ProRule" id="PRU00023"/>
    </source>
</evidence>
<dbReference type="Gene3D" id="1.25.40.20">
    <property type="entry name" value="Ankyrin repeat-containing domain"/>
    <property type="match status" value="1"/>
</dbReference>
<dbReference type="Pfam" id="PF00023">
    <property type="entry name" value="Ank"/>
    <property type="match status" value="1"/>
</dbReference>
<evidence type="ECO:0000313" key="2">
    <source>
        <dbReference type="EMBL" id="KDO31666.1"/>
    </source>
</evidence>
<keyword evidence="3" id="KW-1185">Reference proteome</keyword>
<dbReference type="SUPFAM" id="SSF48403">
    <property type="entry name" value="Ankyrin repeat"/>
    <property type="match status" value="1"/>
</dbReference>
<reference evidence="2 3" key="1">
    <citation type="journal article" date="2013" name="PLoS Genet.">
        <title>Distinctive expansion of potential virulence genes in the genome of the oomycete fish pathogen Saprolegnia parasitica.</title>
        <authorList>
            <person name="Jiang R.H."/>
            <person name="de Bruijn I."/>
            <person name="Haas B.J."/>
            <person name="Belmonte R."/>
            <person name="Lobach L."/>
            <person name="Christie J."/>
            <person name="van den Ackerveken G."/>
            <person name="Bottin A."/>
            <person name="Bulone V."/>
            <person name="Diaz-Moreno S.M."/>
            <person name="Dumas B."/>
            <person name="Fan L."/>
            <person name="Gaulin E."/>
            <person name="Govers F."/>
            <person name="Grenville-Briggs L.J."/>
            <person name="Horner N.R."/>
            <person name="Levin J.Z."/>
            <person name="Mammella M."/>
            <person name="Meijer H.J."/>
            <person name="Morris P."/>
            <person name="Nusbaum C."/>
            <person name="Oome S."/>
            <person name="Phillips A.J."/>
            <person name="van Rooyen D."/>
            <person name="Rzeszutek E."/>
            <person name="Saraiva M."/>
            <person name="Secombes C.J."/>
            <person name="Seidl M.F."/>
            <person name="Snel B."/>
            <person name="Stassen J.H."/>
            <person name="Sykes S."/>
            <person name="Tripathy S."/>
            <person name="van den Berg H."/>
            <person name="Vega-Arreguin J.C."/>
            <person name="Wawra S."/>
            <person name="Young S.K."/>
            <person name="Zeng Q."/>
            <person name="Dieguez-Uribeondo J."/>
            <person name="Russ C."/>
            <person name="Tyler B.M."/>
            <person name="van West P."/>
        </authorList>
    </citation>
    <scope>NUCLEOTIDE SEQUENCE [LARGE SCALE GENOMIC DNA]</scope>
    <source>
        <strain evidence="2 3">CBS 223.65</strain>
    </source>
</reference>